<dbReference type="SUPFAM" id="SSF48452">
    <property type="entry name" value="TPR-like"/>
    <property type="match status" value="1"/>
</dbReference>
<feature type="domain" description="RagB/SusD" evidence="7">
    <location>
        <begin position="328"/>
        <end position="421"/>
    </location>
</feature>
<evidence type="ECO:0000259" key="7">
    <source>
        <dbReference type="Pfam" id="PF07980"/>
    </source>
</evidence>
<dbReference type="InterPro" id="IPR011990">
    <property type="entry name" value="TPR-like_helical_dom_sf"/>
</dbReference>
<evidence type="ECO:0000256" key="3">
    <source>
        <dbReference type="ARBA" id="ARBA00022729"/>
    </source>
</evidence>
<protein>
    <submittedName>
        <fullName evidence="9">RagB/SusD family nutrient uptake outer membrane protein</fullName>
    </submittedName>
</protein>
<evidence type="ECO:0000256" key="5">
    <source>
        <dbReference type="ARBA" id="ARBA00023237"/>
    </source>
</evidence>
<reference evidence="9 10" key="1">
    <citation type="submission" date="2021-01" db="EMBL/GenBank/DDBJ databases">
        <title>C459-1 draft genome sequence.</title>
        <authorList>
            <person name="Zhang X.-F."/>
        </authorList>
    </citation>
    <scope>NUCLEOTIDE SEQUENCE [LARGE SCALE GENOMIC DNA]</scope>
    <source>
        <strain evidence="10">C459-1</strain>
    </source>
</reference>
<evidence type="ECO:0000259" key="8">
    <source>
        <dbReference type="Pfam" id="PF14322"/>
    </source>
</evidence>
<gene>
    <name evidence="9" type="ORF">JKG61_02000</name>
</gene>
<keyword evidence="3 6" id="KW-0732">Signal</keyword>
<evidence type="ECO:0000256" key="4">
    <source>
        <dbReference type="ARBA" id="ARBA00023136"/>
    </source>
</evidence>
<keyword evidence="5" id="KW-0998">Cell outer membrane</keyword>
<name>A0ABS1QYM1_9SPHI</name>
<feature type="domain" description="SusD-like N-terminal" evidence="8">
    <location>
        <begin position="85"/>
        <end position="224"/>
    </location>
</feature>
<sequence length="458" mass="51692">MKISNKIKLSVMLLFSCIYLSCKDFLTIDPPANQLVSATVFSDSTYASQALTGIYIYMNSEYGFGFGSGGLTLYPGLSADEILSSANNTTLEEFALNKVSPLNSANLSLWTRAYEYIYRANACIEGVRGSENISKTAKVHLLGEAMFLRAFIYFNLANLFENIPLILSTNYVLSSTVKNATVEEVYKQIEEDLVFAKWGLKRSTHVTMRPSAYAASALLAKVFLFQGKYEAALLESNEVIGSNVFHLEENLADVFKTNNRETIWKLLTVIPDRETAEGFDFIPANNQTVPKFKVKEGLYSSFENSDLRKSEWIGEILVNGAVYRYPYKYKNRTPGTGGKEDYVVLRLAELYLVAAEAALYLNDLSKALDNLNIVRLRAGLNKLNTVVKSEIMNNIIEERRKELFCEWGNRWFDLKRWGVTELIIGESNPDWSESAVRYPIPESELNANPFLKQNLGYN</sequence>
<dbReference type="Gene3D" id="1.25.40.390">
    <property type="match status" value="1"/>
</dbReference>
<organism evidence="9 10">
    <name type="scientific">Sphingobacterium faecale</name>
    <dbReference type="NCBI Taxonomy" id="2803775"/>
    <lineage>
        <taxon>Bacteria</taxon>
        <taxon>Pseudomonadati</taxon>
        <taxon>Bacteroidota</taxon>
        <taxon>Sphingobacteriia</taxon>
        <taxon>Sphingobacteriales</taxon>
        <taxon>Sphingobacteriaceae</taxon>
        <taxon>Sphingobacterium</taxon>
    </lineage>
</organism>
<comment type="subcellular location">
    <subcellularLocation>
        <location evidence="1">Cell outer membrane</location>
    </subcellularLocation>
</comment>
<dbReference type="InterPro" id="IPR012944">
    <property type="entry name" value="SusD_RagB_dom"/>
</dbReference>
<evidence type="ECO:0000256" key="6">
    <source>
        <dbReference type="SAM" id="SignalP"/>
    </source>
</evidence>
<proteinExistence type="inferred from homology"/>
<feature type="signal peptide" evidence="6">
    <location>
        <begin position="1"/>
        <end position="22"/>
    </location>
</feature>
<keyword evidence="4" id="KW-0472">Membrane</keyword>
<keyword evidence="10" id="KW-1185">Reference proteome</keyword>
<accession>A0ABS1QYM1</accession>
<evidence type="ECO:0000313" key="10">
    <source>
        <dbReference type="Proteomes" id="UP000625283"/>
    </source>
</evidence>
<evidence type="ECO:0000256" key="2">
    <source>
        <dbReference type="ARBA" id="ARBA00006275"/>
    </source>
</evidence>
<dbReference type="Pfam" id="PF07980">
    <property type="entry name" value="SusD_RagB"/>
    <property type="match status" value="1"/>
</dbReference>
<dbReference type="Pfam" id="PF14322">
    <property type="entry name" value="SusD-like_3"/>
    <property type="match status" value="1"/>
</dbReference>
<evidence type="ECO:0000256" key="1">
    <source>
        <dbReference type="ARBA" id="ARBA00004442"/>
    </source>
</evidence>
<feature type="chain" id="PRO_5046542812" evidence="6">
    <location>
        <begin position="23"/>
        <end position="458"/>
    </location>
</feature>
<evidence type="ECO:0000313" key="9">
    <source>
        <dbReference type="EMBL" id="MBL1407517.1"/>
    </source>
</evidence>
<dbReference type="RefSeq" id="WP_202101312.1">
    <property type="nucleotide sequence ID" value="NZ_JAERTY010000001.1"/>
</dbReference>
<comment type="similarity">
    <text evidence="2">Belongs to the SusD family.</text>
</comment>
<dbReference type="Proteomes" id="UP000625283">
    <property type="component" value="Unassembled WGS sequence"/>
</dbReference>
<dbReference type="EMBL" id="JAERTY010000001">
    <property type="protein sequence ID" value="MBL1407517.1"/>
    <property type="molecule type" value="Genomic_DNA"/>
</dbReference>
<comment type="caution">
    <text evidence="9">The sequence shown here is derived from an EMBL/GenBank/DDBJ whole genome shotgun (WGS) entry which is preliminary data.</text>
</comment>
<dbReference type="InterPro" id="IPR033985">
    <property type="entry name" value="SusD-like_N"/>
</dbReference>